<protein>
    <submittedName>
        <fullName evidence="1">Uncharacterized protein</fullName>
    </submittedName>
</protein>
<keyword evidence="2" id="KW-1185">Reference proteome</keyword>
<sequence length="236" mass="26798">MECFYFLDRAIIRKRPTSFISTSWARVSRLHLVDVHDYRTEDLVATVTDKAGCCTVHCTEYIGTGLIKTFRKIEWSLGHLTLNGLTTHSCSESSRATIRPNRGGITWAHVTWSGLTRLLSYSVTLHKLQYSDATYKHSSSSTFYLPSLALPQTWLSSRCWSDIAQPRAMLHSTRFMSNHQLNAKDGQSSLSMSRGHRGMNKHRACETSFSFLDFTSISRQAPYFPTSRPPLLQKSP</sequence>
<evidence type="ECO:0000313" key="2">
    <source>
        <dbReference type="Proteomes" id="UP000249661"/>
    </source>
</evidence>
<name>A0ACD1GR99_9EURO</name>
<dbReference type="EMBL" id="KZ825030">
    <property type="protein sequence ID" value="RAH63844.1"/>
    <property type="molecule type" value="Genomic_DNA"/>
</dbReference>
<evidence type="ECO:0000313" key="1">
    <source>
        <dbReference type="EMBL" id="RAH63844.1"/>
    </source>
</evidence>
<organism evidence="1 2">
    <name type="scientific">Aspergillus aculeatinus CBS 121060</name>
    <dbReference type="NCBI Taxonomy" id="1448322"/>
    <lineage>
        <taxon>Eukaryota</taxon>
        <taxon>Fungi</taxon>
        <taxon>Dikarya</taxon>
        <taxon>Ascomycota</taxon>
        <taxon>Pezizomycotina</taxon>
        <taxon>Eurotiomycetes</taxon>
        <taxon>Eurotiomycetidae</taxon>
        <taxon>Eurotiales</taxon>
        <taxon>Aspergillaceae</taxon>
        <taxon>Aspergillus</taxon>
        <taxon>Aspergillus subgen. Circumdati</taxon>
    </lineage>
</organism>
<gene>
    <name evidence="1" type="ORF">BO66DRAFT_260207</name>
</gene>
<reference evidence="1" key="1">
    <citation type="submission" date="2018-02" db="EMBL/GenBank/DDBJ databases">
        <title>The genomes of Aspergillus section Nigri reveals drivers in fungal speciation.</title>
        <authorList>
            <consortium name="DOE Joint Genome Institute"/>
            <person name="Vesth T.C."/>
            <person name="Nybo J."/>
            <person name="Theobald S."/>
            <person name="Brandl J."/>
            <person name="Frisvad J.C."/>
            <person name="Nielsen K.F."/>
            <person name="Lyhne E.K."/>
            <person name="Kogle M.E."/>
            <person name="Kuo A."/>
            <person name="Riley R."/>
            <person name="Clum A."/>
            <person name="Nolan M."/>
            <person name="Lipzen A."/>
            <person name="Salamov A."/>
            <person name="Henrissat B."/>
            <person name="Wiebenga A."/>
            <person name="De vries R.P."/>
            <person name="Grigoriev I.V."/>
            <person name="Mortensen U.H."/>
            <person name="Andersen M.R."/>
            <person name="Baker S.E."/>
        </authorList>
    </citation>
    <scope>NUCLEOTIDE SEQUENCE</scope>
    <source>
        <strain evidence="1">CBS 121060</strain>
    </source>
</reference>
<dbReference type="Proteomes" id="UP000249661">
    <property type="component" value="Unassembled WGS sequence"/>
</dbReference>
<accession>A0ACD1GR99</accession>
<proteinExistence type="predicted"/>